<organism evidence="1 2">
    <name type="scientific">Alteromonas aquimaris</name>
    <dbReference type="NCBI Taxonomy" id="2998417"/>
    <lineage>
        <taxon>Bacteria</taxon>
        <taxon>Pseudomonadati</taxon>
        <taxon>Pseudomonadota</taxon>
        <taxon>Gammaproteobacteria</taxon>
        <taxon>Alteromonadales</taxon>
        <taxon>Alteromonadaceae</taxon>
        <taxon>Alteromonas/Salinimonas group</taxon>
        <taxon>Alteromonas</taxon>
    </lineage>
</organism>
<proteinExistence type="predicted"/>
<comment type="caution">
    <text evidence="1">The sequence shown here is derived from an EMBL/GenBank/DDBJ whole genome shotgun (WGS) entry which is preliminary data.</text>
</comment>
<dbReference type="SUPFAM" id="SSF50346">
    <property type="entry name" value="PRC-barrel domain"/>
    <property type="match status" value="1"/>
</dbReference>
<keyword evidence="2" id="KW-1185">Reference proteome</keyword>
<reference evidence="1" key="1">
    <citation type="submission" date="2022-11" db="EMBL/GenBank/DDBJ databases">
        <title>Alteromonas sp. nov., isolated from sea water of the Qingdao.</title>
        <authorList>
            <person name="Wang Q."/>
        </authorList>
    </citation>
    <scope>NUCLEOTIDE SEQUENCE</scope>
    <source>
        <strain evidence="1">ASW11-7</strain>
    </source>
</reference>
<dbReference type="InterPro" id="IPR011033">
    <property type="entry name" value="PRC_barrel-like_sf"/>
</dbReference>
<dbReference type="Gene3D" id="2.30.30.240">
    <property type="entry name" value="PRC-barrel domain"/>
    <property type="match status" value="1"/>
</dbReference>
<sequence>MKINQDKQALKHVGRTHSVACAVTLALGLAFPTVGLAQSEVESEKAEIEVIKGETDVKVKQPAPKVDVAQKDPQVDVEVGEATVDVAYEEPEIDIEQQEPEVNVVQAEPQVTVKAAEPEVTVNKAEPEIHIEKSEPEIAVVRKDEQGELREDSDIASINHLTLEELEGKDVKNHQGDEIGSIEEIVKSNDGELSLVIESGGVLGLGSEKTILSLNEVELQGEEVVWMTNKTADSLPPFNEELYIELSRKDQRVDELISMNR</sequence>
<accession>A0ABT3P9W5</accession>
<dbReference type="EMBL" id="JAPFRD010000011">
    <property type="protein sequence ID" value="MCW8109570.1"/>
    <property type="molecule type" value="Genomic_DNA"/>
</dbReference>
<protein>
    <submittedName>
        <fullName evidence="1">PRC-barrel domain-containing protein</fullName>
    </submittedName>
</protein>
<dbReference type="RefSeq" id="WP_265618355.1">
    <property type="nucleotide sequence ID" value="NZ_JAPFRD010000011.1"/>
</dbReference>
<dbReference type="Proteomes" id="UP001142810">
    <property type="component" value="Unassembled WGS sequence"/>
</dbReference>
<evidence type="ECO:0000313" key="1">
    <source>
        <dbReference type="EMBL" id="MCW8109570.1"/>
    </source>
</evidence>
<evidence type="ECO:0000313" key="2">
    <source>
        <dbReference type="Proteomes" id="UP001142810"/>
    </source>
</evidence>
<name>A0ABT3P9W5_9ALTE</name>
<gene>
    <name evidence="1" type="ORF">OPS25_13760</name>
</gene>